<organism evidence="7 8">
    <name type="scientific">Haemaphysalis longicornis</name>
    <name type="common">Bush tick</name>
    <dbReference type="NCBI Taxonomy" id="44386"/>
    <lineage>
        <taxon>Eukaryota</taxon>
        <taxon>Metazoa</taxon>
        <taxon>Ecdysozoa</taxon>
        <taxon>Arthropoda</taxon>
        <taxon>Chelicerata</taxon>
        <taxon>Arachnida</taxon>
        <taxon>Acari</taxon>
        <taxon>Parasitiformes</taxon>
        <taxon>Ixodida</taxon>
        <taxon>Ixodoidea</taxon>
        <taxon>Ixodidae</taxon>
        <taxon>Haemaphysalinae</taxon>
        <taxon>Haemaphysalis</taxon>
    </lineage>
</organism>
<accession>A0A9J6G4J1</accession>
<evidence type="ECO:0000313" key="8">
    <source>
        <dbReference type="Proteomes" id="UP000821853"/>
    </source>
</evidence>
<protein>
    <recommendedName>
        <fullName evidence="6">Prokaryotic-type class I peptide chain release factors domain-containing protein</fullName>
    </recommendedName>
</protein>
<dbReference type="SUPFAM" id="SSF75620">
    <property type="entry name" value="Release factor"/>
    <property type="match status" value="1"/>
</dbReference>
<dbReference type="GO" id="GO:0005739">
    <property type="term" value="C:mitochondrion"/>
    <property type="evidence" value="ECO:0007669"/>
    <property type="project" value="UniProtKB-SubCell"/>
</dbReference>
<dbReference type="InterPro" id="IPR045853">
    <property type="entry name" value="Pep_chain_release_fac_I_sf"/>
</dbReference>
<evidence type="ECO:0000256" key="5">
    <source>
        <dbReference type="SAM" id="MobiDB-lite"/>
    </source>
</evidence>
<dbReference type="EMBL" id="JABSTR010000005">
    <property type="protein sequence ID" value="KAH9369440.1"/>
    <property type="molecule type" value="Genomic_DNA"/>
</dbReference>
<dbReference type="GO" id="GO:0003747">
    <property type="term" value="F:translation release factor activity"/>
    <property type="evidence" value="ECO:0007669"/>
    <property type="project" value="InterPro"/>
</dbReference>
<sequence length="158" mass="17550">MLAALARTAGRATLAATLRARCPLQAAAVPARCAHTVDRSKVPVLREEDIEEKFVHGSGPGGQAVNKLSNCVVIRHTPTGLVVRCHESRLLHENRKLAREMLLAKLDDLVNGSASVASQKLRIKRDKQRKLDRKKEKLRELKRHFIQSQGRDSADEPP</sequence>
<evidence type="ECO:0000256" key="1">
    <source>
        <dbReference type="ARBA" id="ARBA00004173"/>
    </source>
</evidence>
<dbReference type="PANTHER" id="PTHR46203">
    <property type="entry name" value="PROBABLE PEPTIDE CHAIN RELEASE FACTOR C12ORF65"/>
    <property type="match status" value="1"/>
</dbReference>
<name>A0A9J6G4J1_HAELO</name>
<proteinExistence type="inferred from homology"/>
<dbReference type="InterPro" id="IPR052405">
    <property type="entry name" value="Mito_Transl_Release_Factor"/>
</dbReference>
<evidence type="ECO:0000256" key="4">
    <source>
        <dbReference type="ARBA" id="ARBA00023128"/>
    </source>
</evidence>
<dbReference type="OMA" id="THTIVRC"/>
<dbReference type="AlphaFoldDB" id="A0A9J6G4J1"/>
<reference evidence="7 8" key="1">
    <citation type="journal article" date="2020" name="Cell">
        <title>Large-Scale Comparative Analyses of Tick Genomes Elucidate Their Genetic Diversity and Vector Capacities.</title>
        <authorList>
            <consortium name="Tick Genome and Microbiome Consortium (TIGMIC)"/>
            <person name="Jia N."/>
            <person name="Wang J."/>
            <person name="Shi W."/>
            <person name="Du L."/>
            <person name="Sun Y."/>
            <person name="Zhan W."/>
            <person name="Jiang J.F."/>
            <person name="Wang Q."/>
            <person name="Zhang B."/>
            <person name="Ji P."/>
            <person name="Bell-Sakyi L."/>
            <person name="Cui X.M."/>
            <person name="Yuan T.T."/>
            <person name="Jiang B.G."/>
            <person name="Yang W.F."/>
            <person name="Lam T.T."/>
            <person name="Chang Q.C."/>
            <person name="Ding S.J."/>
            <person name="Wang X.J."/>
            <person name="Zhu J.G."/>
            <person name="Ruan X.D."/>
            <person name="Zhao L."/>
            <person name="Wei J.T."/>
            <person name="Ye R.Z."/>
            <person name="Que T.C."/>
            <person name="Du C.H."/>
            <person name="Zhou Y.H."/>
            <person name="Cheng J.X."/>
            <person name="Dai P.F."/>
            <person name="Guo W.B."/>
            <person name="Han X.H."/>
            <person name="Huang E.J."/>
            <person name="Li L.F."/>
            <person name="Wei W."/>
            <person name="Gao Y.C."/>
            <person name="Liu J.Z."/>
            <person name="Shao H.Z."/>
            <person name="Wang X."/>
            <person name="Wang C.C."/>
            <person name="Yang T.C."/>
            <person name="Huo Q.B."/>
            <person name="Li W."/>
            <person name="Chen H.Y."/>
            <person name="Chen S.E."/>
            <person name="Zhou L.G."/>
            <person name="Ni X.B."/>
            <person name="Tian J.H."/>
            <person name="Sheng Y."/>
            <person name="Liu T."/>
            <person name="Pan Y.S."/>
            <person name="Xia L.Y."/>
            <person name="Li J."/>
            <person name="Zhao F."/>
            <person name="Cao W.C."/>
        </authorList>
    </citation>
    <scope>NUCLEOTIDE SEQUENCE [LARGE SCALE GENOMIC DNA]</scope>
    <source>
        <strain evidence="7">HaeL-2018</strain>
    </source>
</reference>
<dbReference type="Proteomes" id="UP000821853">
    <property type="component" value="Chromosome 3"/>
</dbReference>
<dbReference type="Pfam" id="PF00472">
    <property type="entry name" value="RF-1"/>
    <property type="match status" value="1"/>
</dbReference>
<keyword evidence="8" id="KW-1185">Reference proteome</keyword>
<gene>
    <name evidence="7" type="ORF">HPB48_000148</name>
</gene>
<evidence type="ECO:0000313" key="7">
    <source>
        <dbReference type="EMBL" id="KAH9369440.1"/>
    </source>
</evidence>
<feature type="domain" description="Prokaryotic-type class I peptide chain release factors" evidence="6">
    <location>
        <begin position="45"/>
        <end position="138"/>
    </location>
</feature>
<keyword evidence="3" id="KW-0809">Transit peptide</keyword>
<evidence type="ECO:0000256" key="3">
    <source>
        <dbReference type="ARBA" id="ARBA00022946"/>
    </source>
</evidence>
<dbReference type="Gene3D" id="3.30.160.20">
    <property type="match status" value="1"/>
</dbReference>
<feature type="region of interest" description="Disordered" evidence="5">
    <location>
        <begin position="125"/>
        <end position="158"/>
    </location>
</feature>
<comment type="caution">
    <text evidence="7">The sequence shown here is derived from an EMBL/GenBank/DDBJ whole genome shotgun (WGS) entry which is preliminary data.</text>
</comment>
<dbReference type="PANTHER" id="PTHR46203:SF1">
    <property type="entry name" value="MITOCHONDRIAL TRANSLATION RELEASE FACTOR IN RESCUE"/>
    <property type="match status" value="1"/>
</dbReference>
<comment type="subcellular location">
    <subcellularLocation>
        <location evidence="1">Mitochondrion</location>
    </subcellularLocation>
</comment>
<dbReference type="InterPro" id="IPR000352">
    <property type="entry name" value="Pep_chain_release_fac_I"/>
</dbReference>
<comment type="similarity">
    <text evidence="2">Belongs to the prokaryotic/mitochondrial release factor family.</text>
</comment>
<dbReference type="OrthoDB" id="277888at2759"/>
<evidence type="ECO:0000256" key="2">
    <source>
        <dbReference type="ARBA" id="ARBA00010835"/>
    </source>
</evidence>
<dbReference type="VEuPathDB" id="VectorBase:HLOH_052702"/>
<evidence type="ECO:0000259" key="6">
    <source>
        <dbReference type="Pfam" id="PF00472"/>
    </source>
</evidence>
<keyword evidence="4" id="KW-0496">Mitochondrion</keyword>